<evidence type="ECO:0008006" key="4">
    <source>
        <dbReference type="Google" id="ProtNLM"/>
    </source>
</evidence>
<keyword evidence="3" id="KW-1185">Reference proteome</keyword>
<protein>
    <recommendedName>
        <fullName evidence="4">Helix-turn-helix domain-containing protein</fullName>
    </recommendedName>
</protein>
<accession>A0A1H0SHZ6</accession>
<organism evidence="2 3">
    <name type="scientific">Filomicrobium insigne</name>
    <dbReference type="NCBI Taxonomy" id="418854"/>
    <lineage>
        <taxon>Bacteria</taxon>
        <taxon>Pseudomonadati</taxon>
        <taxon>Pseudomonadota</taxon>
        <taxon>Alphaproteobacteria</taxon>
        <taxon>Hyphomicrobiales</taxon>
        <taxon>Hyphomicrobiaceae</taxon>
        <taxon>Filomicrobium</taxon>
    </lineage>
</organism>
<sequence>MSRSPSLTKCVVAMANQPPDNDPLAGMTAKRIWFDCIWLSEERTAVKLMLLCIGRFFDDNAQSSSMSYTQVARECSLTDRGAKKIAGEVRDRWLRIEVNAGYHVPGKGRTNRYSGIAPNALVEKLRDRERTKSGVNHIHPGPDFDVNHVHPEAERGERNDIAGCSQFTRTQNNSDSKLVVDGAIRFEISDSELETFNGICSAWRKEPDLVAKRIDRSKTDEAFFKAIAPYGTTDPDILQIAVSNAMLALDGACENANSNNWRSAVNWFSRALPSKITDAQLDQAKAQARARSEKEIQTELHNQRRAGLNGSGRRKSRERPSMDDILQQAFRTDEHD</sequence>
<gene>
    <name evidence="2" type="ORF">SAMN04488061_2905</name>
</gene>
<evidence type="ECO:0000313" key="2">
    <source>
        <dbReference type="EMBL" id="SDP41374.1"/>
    </source>
</evidence>
<feature type="compositionally biased region" description="Basic and acidic residues" evidence="1">
    <location>
        <begin position="293"/>
        <end position="302"/>
    </location>
</feature>
<reference evidence="2 3" key="1">
    <citation type="submission" date="2016-10" db="EMBL/GenBank/DDBJ databases">
        <authorList>
            <person name="Varghese N."/>
            <person name="Submissions S."/>
        </authorList>
    </citation>
    <scope>NUCLEOTIDE SEQUENCE [LARGE SCALE GENOMIC DNA]</scope>
    <source>
        <strain evidence="2 3">CGMCC 1.6497</strain>
    </source>
</reference>
<feature type="region of interest" description="Disordered" evidence="1">
    <location>
        <begin position="293"/>
        <end position="336"/>
    </location>
</feature>
<dbReference type="EMBL" id="FNJC01000004">
    <property type="protein sequence ID" value="SDP41374.1"/>
    <property type="molecule type" value="Genomic_DNA"/>
</dbReference>
<evidence type="ECO:0000313" key="3">
    <source>
        <dbReference type="Proteomes" id="UP000198795"/>
    </source>
</evidence>
<proteinExistence type="predicted"/>
<evidence type="ECO:0000256" key="1">
    <source>
        <dbReference type="SAM" id="MobiDB-lite"/>
    </source>
</evidence>
<dbReference type="Proteomes" id="UP000198795">
    <property type="component" value="Unassembled WGS sequence"/>
</dbReference>
<comment type="caution">
    <text evidence="2">The sequence shown here is derived from an EMBL/GenBank/DDBJ whole genome shotgun (WGS) entry which is preliminary data.</text>
</comment>
<name>A0A1H0SHZ6_9HYPH</name>